<sequence length="537" mass="61866">MYSSARSSFPLKFHNKKQQSSQDDEDNAYDNPAEPHKLTPDASKEKKHRTSATNKKKPKANTLLKPTKVNADNITISPKIKDIKYISVDQSQPVPEHQLTKESRDPLEEFDSAAEAKRCFTWLIHPVEDIKFYNELWEKKPLLVKRHQPQYYKGIFTCKDLDRVLREKRLVFKKDIEIISHLEYKRQVQNLEGRAYPAIVWDCYQNGCNINFVSPQTYIRAVWKLGSILQEYFESAIKLDIYLTPPGSQGYAPRFSDAESFILQLEGKNIWKLYGPRNASEELPRYSASVSSKMELVDPILTVELEPGDLLYFPRGVIHKSSTAETQYSLHILLSTCKRNTWGDLLEKLVPRALRMAIVMTLSSAILCRRTSWDTWASLTSISTSQSETSVDQLAKEFIHDSLPPVLTANEKANSIYGNGEKWVDEGRIENIIELEPDTLIRLLRLCVVRLVMENDSVRLYHSLDNSRIFHEVELQYIEIGAELAPAVEYLIHVYPHYTTIEKLPLLTLEQKLEVASLLYDKGLLLIKDVPYKNFDN</sequence>
<evidence type="ECO:0000256" key="3">
    <source>
        <dbReference type="ARBA" id="ARBA00022491"/>
    </source>
</evidence>
<evidence type="ECO:0000256" key="10">
    <source>
        <dbReference type="ARBA" id="ARBA00023163"/>
    </source>
</evidence>
<evidence type="ECO:0000256" key="12">
    <source>
        <dbReference type="ARBA" id="ARBA00025670"/>
    </source>
</evidence>
<dbReference type="InterPro" id="IPR039994">
    <property type="entry name" value="NO66-like"/>
</dbReference>
<feature type="compositionally biased region" description="Basic and acidic residues" evidence="15">
    <location>
        <begin position="33"/>
        <end position="44"/>
    </location>
</feature>
<organism evidence="17 18">
    <name type="scientific">Cordylochernes scorpioides</name>
    <dbReference type="NCBI Taxonomy" id="51811"/>
    <lineage>
        <taxon>Eukaryota</taxon>
        <taxon>Metazoa</taxon>
        <taxon>Ecdysozoa</taxon>
        <taxon>Arthropoda</taxon>
        <taxon>Chelicerata</taxon>
        <taxon>Arachnida</taxon>
        <taxon>Pseudoscorpiones</taxon>
        <taxon>Cheliferoidea</taxon>
        <taxon>Chernetidae</taxon>
        <taxon>Cordylochernes</taxon>
    </lineage>
</organism>
<reference evidence="17 18" key="1">
    <citation type="submission" date="2022-01" db="EMBL/GenBank/DDBJ databases">
        <title>A chromosomal length assembly of Cordylochernes scorpioides.</title>
        <authorList>
            <person name="Zeh D."/>
            <person name="Zeh J."/>
        </authorList>
    </citation>
    <scope>NUCLEOTIDE SEQUENCE [LARGE SCALE GENOMIC DNA]</scope>
    <source>
        <strain evidence="17">IN4F17</strain>
        <tissue evidence="17">Whole Body</tissue>
    </source>
</reference>
<evidence type="ECO:0000259" key="16">
    <source>
        <dbReference type="PROSITE" id="PS51184"/>
    </source>
</evidence>
<dbReference type="Pfam" id="PF21233">
    <property type="entry name" value="WHD_RIOX1"/>
    <property type="match status" value="1"/>
</dbReference>
<keyword evidence="4 14" id="KW-0479">Metal-binding</keyword>
<name>A0ABY6KX00_9ARAC</name>
<evidence type="ECO:0000256" key="1">
    <source>
        <dbReference type="ARBA" id="ARBA00004123"/>
    </source>
</evidence>
<comment type="cofactor">
    <cofactor evidence="14">
        <name>Fe(2+)</name>
        <dbReference type="ChEBI" id="CHEBI:29033"/>
    </cofactor>
    <text evidence="14">Binds 1 Fe(2+) ion per subunit.</text>
</comment>
<evidence type="ECO:0000256" key="13">
    <source>
        <dbReference type="ARBA" id="ARBA00047915"/>
    </source>
</evidence>
<comment type="subcellular location">
    <subcellularLocation>
        <location evidence="1 14">Nucleus</location>
    </subcellularLocation>
</comment>
<keyword evidence="7 14" id="KW-0560">Oxidoreductase</keyword>
<evidence type="ECO:0000256" key="14">
    <source>
        <dbReference type="RuleBase" id="RU366061"/>
    </source>
</evidence>
<evidence type="ECO:0000256" key="11">
    <source>
        <dbReference type="ARBA" id="ARBA00023242"/>
    </source>
</evidence>
<comment type="catalytic activity">
    <reaction evidence="13 14">
        <text>N(6),N(6)-dimethyl-L-lysyl(36)-[histone H3] + 2 2-oxoglutarate + 2 O2 = L-lysyl(36)-[histone H3] + 2 formaldehyde + 2 succinate + 2 CO2</text>
        <dbReference type="Rhea" id="RHEA:42032"/>
        <dbReference type="Rhea" id="RHEA-COMP:9785"/>
        <dbReference type="Rhea" id="RHEA-COMP:9787"/>
        <dbReference type="ChEBI" id="CHEBI:15379"/>
        <dbReference type="ChEBI" id="CHEBI:16526"/>
        <dbReference type="ChEBI" id="CHEBI:16810"/>
        <dbReference type="ChEBI" id="CHEBI:16842"/>
        <dbReference type="ChEBI" id="CHEBI:29969"/>
        <dbReference type="ChEBI" id="CHEBI:30031"/>
        <dbReference type="ChEBI" id="CHEBI:61976"/>
        <dbReference type="EC" id="1.14.11.27"/>
    </reaction>
</comment>
<evidence type="ECO:0000256" key="8">
    <source>
        <dbReference type="ARBA" id="ARBA00023004"/>
    </source>
</evidence>
<dbReference type="Pfam" id="PF08007">
    <property type="entry name" value="JmjC_2"/>
    <property type="match status" value="1"/>
</dbReference>
<comment type="similarity">
    <text evidence="2">Belongs to the ROX family. NO66 subfamily.</text>
</comment>
<dbReference type="InterPro" id="IPR049043">
    <property type="entry name" value="WHD_RIOX1"/>
</dbReference>
<feature type="region of interest" description="Disordered" evidence="15">
    <location>
        <begin position="1"/>
        <end position="62"/>
    </location>
</feature>
<keyword evidence="3" id="KW-0678">Repressor</keyword>
<proteinExistence type="inferred from homology"/>
<keyword evidence="6 14" id="KW-0223">Dioxygenase</keyword>
<evidence type="ECO:0000256" key="4">
    <source>
        <dbReference type="ARBA" id="ARBA00022723"/>
    </source>
</evidence>
<dbReference type="Gene3D" id="3.90.930.40">
    <property type="match status" value="1"/>
</dbReference>
<feature type="compositionally biased region" description="Basic residues" evidence="15">
    <location>
        <begin position="45"/>
        <end position="59"/>
    </location>
</feature>
<dbReference type="SUPFAM" id="SSF51197">
    <property type="entry name" value="Clavaminate synthase-like"/>
    <property type="match status" value="1"/>
</dbReference>
<dbReference type="EC" id="1.14.11.27" evidence="14"/>
<gene>
    <name evidence="17" type="ORF">LAZ67_10000155</name>
</gene>
<keyword evidence="18" id="KW-1185">Reference proteome</keyword>
<evidence type="ECO:0000256" key="7">
    <source>
        <dbReference type="ARBA" id="ARBA00023002"/>
    </source>
</evidence>
<dbReference type="Proteomes" id="UP001235939">
    <property type="component" value="Chromosome 10"/>
</dbReference>
<evidence type="ECO:0000256" key="15">
    <source>
        <dbReference type="SAM" id="MobiDB-lite"/>
    </source>
</evidence>
<evidence type="ECO:0000256" key="9">
    <source>
        <dbReference type="ARBA" id="ARBA00023015"/>
    </source>
</evidence>
<evidence type="ECO:0000256" key="2">
    <source>
        <dbReference type="ARBA" id="ARBA00010309"/>
    </source>
</evidence>
<evidence type="ECO:0000256" key="6">
    <source>
        <dbReference type="ARBA" id="ARBA00022964"/>
    </source>
</evidence>
<evidence type="ECO:0000313" key="17">
    <source>
        <dbReference type="EMBL" id="UYV72646.1"/>
    </source>
</evidence>
<feature type="domain" description="JmjC" evidence="16">
    <location>
        <begin position="211"/>
        <end position="353"/>
    </location>
</feature>
<keyword evidence="11 14" id="KW-0539">Nucleus</keyword>
<keyword evidence="9 14" id="KW-0805">Transcription regulation</keyword>
<dbReference type="PANTHER" id="PTHR13096:SF8">
    <property type="entry name" value="RIBOSOMAL OXYGENASE 1"/>
    <property type="match status" value="1"/>
</dbReference>
<evidence type="ECO:0000313" key="18">
    <source>
        <dbReference type="Proteomes" id="UP001235939"/>
    </source>
</evidence>
<keyword evidence="10 14" id="KW-0804">Transcription</keyword>
<dbReference type="EMBL" id="CP092872">
    <property type="protein sequence ID" value="UYV72646.1"/>
    <property type="molecule type" value="Genomic_DNA"/>
</dbReference>
<dbReference type="PANTHER" id="PTHR13096">
    <property type="entry name" value="MINA53 MYC INDUCED NUCLEAR ANTIGEN"/>
    <property type="match status" value="1"/>
</dbReference>
<dbReference type="InterPro" id="IPR003347">
    <property type="entry name" value="JmjC_dom"/>
</dbReference>
<evidence type="ECO:0000256" key="5">
    <source>
        <dbReference type="ARBA" id="ARBA00022853"/>
    </source>
</evidence>
<keyword evidence="8 14" id="KW-0408">Iron</keyword>
<dbReference type="PROSITE" id="PS51184">
    <property type="entry name" value="JMJC"/>
    <property type="match status" value="1"/>
</dbReference>
<comment type="function">
    <text evidence="12">Oxygenase that can act as both a histone lysine demethylase and a ribosomal histidine hydroxylase. Specifically demethylates 'Lys-4' (H3K4me) and 'Lys-36' (H3K36me) of histone H3, thereby playing a central role in histone code.</text>
</comment>
<dbReference type="Gene3D" id="2.60.120.650">
    <property type="entry name" value="Cupin"/>
    <property type="match status" value="1"/>
</dbReference>
<accession>A0ABY6KX00</accession>
<keyword evidence="5" id="KW-0156">Chromatin regulator</keyword>
<protein>
    <recommendedName>
        <fullName evidence="14">Bifunctional lysine-specific demethylase and histidyl-hydroxylase</fullName>
        <ecNumber evidence="14">1.14.11.27</ecNumber>
    </recommendedName>
</protein>